<dbReference type="InterPro" id="IPR015797">
    <property type="entry name" value="NUDIX_hydrolase-like_dom_sf"/>
</dbReference>
<evidence type="ECO:0000313" key="3">
    <source>
        <dbReference type="Proteomes" id="UP000575985"/>
    </source>
</evidence>
<evidence type="ECO:0000259" key="1">
    <source>
        <dbReference type="PROSITE" id="PS51462"/>
    </source>
</evidence>
<dbReference type="RefSeq" id="WP_179767364.1">
    <property type="nucleotide sequence ID" value="NZ_JACCFO010000001.1"/>
</dbReference>
<feature type="domain" description="Nudix hydrolase" evidence="1">
    <location>
        <begin position="6"/>
        <end position="141"/>
    </location>
</feature>
<dbReference type="Pfam" id="PF00293">
    <property type="entry name" value="NUDIX"/>
    <property type="match status" value="1"/>
</dbReference>
<sequence length="199" mass="21390">MLRSRCCGTSVGVIVTDKADNLLMITRGWFPVGVAPVAGHIADEHTDPMAALVAEVREETGLDAISRREVWRGWLPNVCASPPASIPGHHWVLAVAGVSGALAPDPVETRGAAWYTPAQVCELASRTLAYARGEISDQEFEESPGLEPVWLELLHAAGRLEVTQTGRALARRLYTTPPQEYWLGEDEGLVPAAQLAACS</sequence>
<gene>
    <name evidence="2" type="ORF">HNR12_002191</name>
</gene>
<dbReference type="SUPFAM" id="SSF55811">
    <property type="entry name" value="Nudix"/>
    <property type="match status" value="1"/>
</dbReference>
<dbReference type="AlphaFoldDB" id="A0A853BMJ2"/>
<dbReference type="InterPro" id="IPR000086">
    <property type="entry name" value="NUDIX_hydrolase_dom"/>
</dbReference>
<dbReference type="EMBL" id="JACCFO010000001">
    <property type="protein sequence ID" value="NYI95914.1"/>
    <property type="molecule type" value="Genomic_DNA"/>
</dbReference>
<dbReference type="PROSITE" id="PS51462">
    <property type="entry name" value="NUDIX"/>
    <property type="match status" value="1"/>
</dbReference>
<dbReference type="Gene3D" id="3.90.79.10">
    <property type="entry name" value="Nucleoside Triphosphate Pyrophosphohydrolase"/>
    <property type="match status" value="1"/>
</dbReference>
<dbReference type="CDD" id="cd02883">
    <property type="entry name" value="NUDIX_Hydrolase"/>
    <property type="match status" value="1"/>
</dbReference>
<dbReference type="Proteomes" id="UP000575985">
    <property type="component" value="Unassembled WGS sequence"/>
</dbReference>
<keyword evidence="3" id="KW-1185">Reference proteome</keyword>
<evidence type="ECO:0000313" key="2">
    <source>
        <dbReference type="EMBL" id="NYI95914.1"/>
    </source>
</evidence>
<protein>
    <submittedName>
        <fullName evidence="2">ADP-ribose pyrophosphatase YjhB (NUDIX family)</fullName>
    </submittedName>
</protein>
<comment type="caution">
    <text evidence="2">The sequence shown here is derived from an EMBL/GenBank/DDBJ whole genome shotgun (WGS) entry which is preliminary data.</text>
</comment>
<proteinExistence type="predicted"/>
<reference evidence="2 3" key="1">
    <citation type="submission" date="2020-07" db="EMBL/GenBank/DDBJ databases">
        <title>Sequencing the genomes of 1000 actinobacteria strains.</title>
        <authorList>
            <person name="Klenk H.-P."/>
        </authorList>
    </citation>
    <scope>NUCLEOTIDE SEQUENCE [LARGE SCALE GENOMIC DNA]</scope>
    <source>
        <strain evidence="2 3">DSM 45927</strain>
    </source>
</reference>
<accession>A0A853BMJ2</accession>
<name>A0A853BMJ2_9ACTN</name>
<organism evidence="2 3">
    <name type="scientific">Streptomonospora nanhaiensis</name>
    <dbReference type="NCBI Taxonomy" id="1323731"/>
    <lineage>
        <taxon>Bacteria</taxon>
        <taxon>Bacillati</taxon>
        <taxon>Actinomycetota</taxon>
        <taxon>Actinomycetes</taxon>
        <taxon>Streptosporangiales</taxon>
        <taxon>Nocardiopsidaceae</taxon>
        <taxon>Streptomonospora</taxon>
    </lineage>
</organism>